<evidence type="ECO:0000256" key="1">
    <source>
        <dbReference type="SAM" id="MobiDB-lite"/>
    </source>
</evidence>
<feature type="region of interest" description="Disordered" evidence="1">
    <location>
        <begin position="1"/>
        <end position="21"/>
    </location>
</feature>
<dbReference type="EMBL" id="CP163431">
    <property type="protein sequence ID" value="XDP99856.1"/>
    <property type="molecule type" value="Genomic_DNA"/>
</dbReference>
<evidence type="ECO:0000256" key="2">
    <source>
        <dbReference type="SAM" id="Phobius"/>
    </source>
</evidence>
<feature type="transmembrane region" description="Helical" evidence="2">
    <location>
        <begin position="119"/>
        <end position="136"/>
    </location>
</feature>
<evidence type="ECO:0000313" key="3">
    <source>
        <dbReference type="EMBL" id="XDP99856.1"/>
    </source>
</evidence>
<proteinExistence type="predicted"/>
<sequence length="156" mass="15769">MAEASQGAGGSERMAPAGRFASTTATGVAGTGIVRDPAGTRIGTTADGGAHYYTTGAPINRTGPTGLYNATADLGSSGHTRRRTTMPMRGIRRIRWGAGGLAICLFMFLVAAIANYPGAVYVILAITAAAAVFAIARGHPQPQVAAPAQESAPVTP</sequence>
<reference evidence="3" key="1">
    <citation type="submission" date="2024-07" db="EMBL/GenBank/DDBJ databases">
        <authorList>
            <person name="Yu S.T."/>
        </authorList>
    </citation>
    <scope>NUCLEOTIDE SEQUENCE</scope>
    <source>
        <strain evidence="3">R08</strain>
    </source>
</reference>
<organism evidence="3">
    <name type="scientific">Streptomyces sp. R08</name>
    <dbReference type="NCBI Taxonomy" id="3238624"/>
    <lineage>
        <taxon>Bacteria</taxon>
        <taxon>Bacillati</taxon>
        <taxon>Actinomycetota</taxon>
        <taxon>Actinomycetes</taxon>
        <taxon>Kitasatosporales</taxon>
        <taxon>Streptomycetaceae</taxon>
        <taxon>Streptomyces</taxon>
    </lineage>
</organism>
<dbReference type="AlphaFoldDB" id="A0AB39M1Y3"/>
<protein>
    <recommendedName>
        <fullName evidence="4">Integral membrane protein</fullName>
    </recommendedName>
</protein>
<feature type="transmembrane region" description="Helical" evidence="2">
    <location>
        <begin position="94"/>
        <end position="113"/>
    </location>
</feature>
<name>A0AB39M1Y3_9ACTN</name>
<gene>
    <name evidence="3" type="ORF">AB5J58_06545</name>
</gene>
<keyword evidence="2" id="KW-0472">Membrane</keyword>
<dbReference type="RefSeq" id="WP_369186828.1">
    <property type="nucleotide sequence ID" value="NZ_CP163431.1"/>
</dbReference>
<keyword evidence="2" id="KW-1133">Transmembrane helix</keyword>
<evidence type="ECO:0008006" key="4">
    <source>
        <dbReference type="Google" id="ProtNLM"/>
    </source>
</evidence>
<keyword evidence="2" id="KW-0812">Transmembrane</keyword>
<accession>A0AB39M1Y3</accession>